<evidence type="ECO:0000256" key="1">
    <source>
        <dbReference type="SAM" id="Coils"/>
    </source>
</evidence>
<evidence type="ECO:0000313" key="3">
    <source>
        <dbReference type="EMBL" id="RCX03699.1"/>
    </source>
</evidence>
<gene>
    <name evidence="3" type="ORF">DES35_102152</name>
</gene>
<name>A0A369A3A1_9FLAO</name>
<protein>
    <submittedName>
        <fullName evidence="3">Subunit length determinant protein</fullName>
    </submittedName>
</protein>
<keyword evidence="2" id="KW-1133">Transmembrane helix</keyword>
<dbReference type="InterPro" id="IPR050445">
    <property type="entry name" value="Bact_polysacc_biosynth/exp"/>
</dbReference>
<proteinExistence type="predicted"/>
<feature type="coiled-coil region" evidence="1">
    <location>
        <begin position="162"/>
        <end position="205"/>
    </location>
</feature>
<dbReference type="AlphaFoldDB" id="A0A369A3A1"/>
<keyword evidence="2" id="KW-0812">Transmembrane</keyword>
<keyword evidence="2" id="KW-0472">Membrane</keyword>
<dbReference type="RefSeq" id="WP_037359357.1">
    <property type="nucleotide sequence ID" value="NZ_BHZF01000002.1"/>
</dbReference>
<accession>A0A369A3A1</accession>
<feature type="coiled-coil region" evidence="1">
    <location>
        <begin position="259"/>
        <end position="286"/>
    </location>
</feature>
<keyword evidence="4" id="KW-1185">Reference proteome</keyword>
<organism evidence="3 4">
    <name type="scientific">Schleiferia thermophila</name>
    <dbReference type="NCBI Taxonomy" id="884107"/>
    <lineage>
        <taxon>Bacteria</taxon>
        <taxon>Pseudomonadati</taxon>
        <taxon>Bacteroidota</taxon>
        <taxon>Flavobacteriia</taxon>
        <taxon>Flavobacteriales</taxon>
        <taxon>Schleiferiaceae</taxon>
        <taxon>Schleiferia</taxon>
    </lineage>
</organism>
<evidence type="ECO:0000256" key="2">
    <source>
        <dbReference type="SAM" id="Phobius"/>
    </source>
</evidence>
<keyword evidence="1" id="KW-0175">Coiled coil</keyword>
<feature type="transmembrane region" description="Helical" evidence="2">
    <location>
        <begin position="313"/>
        <end position="333"/>
    </location>
</feature>
<sequence>MKSGKKKKNIFDSSGIVLFAWRWRRPLLVISLSAAVLSFIFSSPPFVYPRYKSTVILFPSTTYSVSKALLPQQFGVNQDVLQFGEEQQAEQLLQILNSDEIKNRIIEEFDLMRHYRINPKARYKYTKLNKRYAKNISFRRTEFMSVEIKVLDESPDTAAMIANRIAELLDEVKNKIQKERAVKALAIVENEYYSLAKEIEEKENRLTELRFKGVHDYERQVAALTEQLGSAIVKEGPGSRKAREIQNMLDTLAKYGGLYVSLRDELSLLKEELVKLKTKYDQAKVDVNEFLPATFKVNMAYPAERKTYPVRSLIVLLSFLSAFVFTMIVIAAAESIRNSKLEG</sequence>
<dbReference type="PANTHER" id="PTHR32309">
    <property type="entry name" value="TYROSINE-PROTEIN KINASE"/>
    <property type="match status" value="1"/>
</dbReference>
<dbReference type="Proteomes" id="UP000253517">
    <property type="component" value="Unassembled WGS sequence"/>
</dbReference>
<comment type="caution">
    <text evidence="3">The sequence shown here is derived from an EMBL/GenBank/DDBJ whole genome shotgun (WGS) entry which is preliminary data.</text>
</comment>
<dbReference type="PANTHER" id="PTHR32309:SF13">
    <property type="entry name" value="FERRIC ENTEROBACTIN TRANSPORT PROTEIN FEPE"/>
    <property type="match status" value="1"/>
</dbReference>
<dbReference type="EMBL" id="QPJS01000002">
    <property type="protein sequence ID" value="RCX03699.1"/>
    <property type="molecule type" value="Genomic_DNA"/>
</dbReference>
<dbReference type="GO" id="GO:0004713">
    <property type="term" value="F:protein tyrosine kinase activity"/>
    <property type="evidence" value="ECO:0007669"/>
    <property type="project" value="TreeGrafter"/>
</dbReference>
<dbReference type="GO" id="GO:0005886">
    <property type="term" value="C:plasma membrane"/>
    <property type="evidence" value="ECO:0007669"/>
    <property type="project" value="TreeGrafter"/>
</dbReference>
<reference evidence="3 4" key="1">
    <citation type="submission" date="2018-07" db="EMBL/GenBank/DDBJ databases">
        <title>Genomic Encyclopedia of Type Strains, Phase IV (KMG-IV): sequencing the most valuable type-strain genomes for metagenomic binning, comparative biology and taxonomic classification.</title>
        <authorList>
            <person name="Goeker M."/>
        </authorList>
    </citation>
    <scope>NUCLEOTIDE SEQUENCE [LARGE SCALE GENOMIC DNA]</scope>
    <source>
        <strain evidence="3 4">DSM 21410</strain>
    </source>
</reference>
<evidence type="ECO:0000313" key="4">
    <source>
        <dbReference type="Proteomes" id="UP000253517"/>
    </source>
</evidence>